<protein>
    <submittedName>
        <fullName evidence="1">Uncharacterized protein</fullName>
    </submittedName>
</protein>
<comment type="caution">
    <text evidence="1">The sequence shown here is derived from an EMBL/GenBank/DDBJ whole genome shotgun (WGS) entry which is preliminary data.</text>
</comment>
<reference evidence="1" key="2">
    <citation type="submission" date="2021-08" db="EMBL/GenBank/DDBJ databases">
        <authorList>
            <person name="Tani A."/>
            <person name="Ola A."/>
            <person name="Ogura Y."/>
            <person name="Katsura K."/>
            <person name="Hayashi T."/>
        </authorList>
    </citation>
    <scope>NUCLEOTIDE SEQUENCE</scope>
    <source>
        <strain evidence="1">KCTC 52305</strain>
    </source>
</reference>
<sequence length="83" mass="8611">MDLADLLARDHVVACAARRPRDPAVVRALREARDAAGLHARLTGAPLSAAPVPLGPAAAVSLRPGARPANRCRGVGPRPRARP</sequence>
<organism evidence="1 2">
    <name type="scientific">Methylobacterium crusticola</name>
    <dbReference type="NCBI Taxonomy" id="1697972"/>
    <lineage>
        <taxon>Bacteria</taxon>
        <taxon>Pseudomonadati</taxon>
        <taxon>Pseudomonadota</taxon>
        <taxon>Alphaproteobacteria</taxon>
        <taxon>Hyphomicrobiales</taxon>
        <taxon>Methylobacteriaceae</taxon>
        <taxon>Methylobacterium</taxon>
    </lineage>
</organism>
<dbReference type="Proteomes" id="UP001055167">
    <property type="component" value="Unassembled WGS sequence"/>
</dbReference>
<name>A0ABQ4R8Y5_9HYPH</name>
<accession>A0ABQ4R8Y5</accession>
<gene>
    <name evidence="1" type="ORF">OPKNFCMD_6013</name>
</gene>
<keyword evidence="2" id="KW-1185">Reference proteome</keyword>
<proteinExistence type="predicted"/>
<dbReference type="EMBL" id="BPQH01000026">
    <property type="protein sequence ID" value="GJD53241.1"/>
    <property type="molecule type" value="Genomic_DNA"/>
</dbReference>
<reference evidence="1" key="1">
    <citation type="journal article" date="2021" name="Front. Microbiol.">
        <title>Comprehensive Comparative Genomics and Phenotyping of Methylobacterium Species.</title>
        <authorList>
            <person name="Alessa O."/>
            <person name="Ogura Y."/>
            <person name="Fujitani Y."/>
            <person name="Takami H."/>
            <person name="Hayashi T."/>
            <person name="Sahin N."/>
            <person name="Tani A."/>
        </authorList>
    </citation>
    <scope>NUCLEOTIDE SEQUENCE</scope>
    <source>
        <strain evidence="1">KCTC 52305</strain>
    </source>
</reference>
<evidence type="ECO:0000313" key="1">
    <source>
        <dbReference type="EMBL" id="GJD53241.1"/>
    </source>
</evidence>
<evidence type="ECO:0000313" key="2">
    <source>
        <dbReference type="Proteomes" id="UP001055167"/>
    </source>
</evidence>